<gene>
    <name evidence="1" type="ORF">FAZ95_15250</name>
</gene>
<sequence>MPHAHKGDRTADSVTFTPLRWWRSPHTGARYPVAMRVDAAGAYLTLVPLMDDQEFDSRASTGAVYWEGAVTALRPATDAHAASALAEPGSSGAASAAQKLGRGYLELTEYFQRLDLYWSRPRTNGWAVRPIAVRRPQSIAACASVSSCVWRAGRISSSNGTTSRVATNISLKSLR</sequence>
<dbReference type="AlphaFoldDB" id="A0A4P8IRQ9"/>
<dbReference type="KEGG" id="tvl:FAZ95_15250"/>
<evidence type="ECO:0000313" key="2">
    <source>
        <dbReference type="Proteomes" id="UP000298656"/>
    </source>
</evidence>
<organism evidence="1 2">
    <name type="scientific">Trinickia violacea</name>
    <dbReference type="NCBI Taxonomy" id="2571746"/>
    <lineage>
        <taxon>Bacteria</taxon>
        <taxon>Pseudomonadati</taxon>
        <taxon>Pseudomonadota</taxon>
        <taxon>Betaproteobacteria</taxon>
        <taxon>Burkholderiales</taxon>
        <taxon>Burkholderiaceae</taxon>
        <taxon>Trinickia</taxon>
    </lineage>
</organism>
<dbReference type="Proteomes" id="UP000298656">
    <property type="component" value="Chromosome 1"/>
</dbReference>
<dbReference type="SUPFAM" id="SSF159245">
    <property type="entry name" value="AttH-like"/>
    <property type="match status" value="1"/>
</dbReference>
<proteinExistence type="predicted"/>
<dbReference type="InterPro" id="IPR023374">
    <property type="entry name" value="AttH-like_dom_sf"/>
</dbReference>
<dbReference type="Pfam" id="PF17186">
    <property type="entry name" value="Lipocalin_9"/>
    <property type="match status" value="1"/>
</dbReference>
<name>A0A4P8IRQ9_9BURK</name>
<dbReference type="OrthoDB" id="9111077at2"/>
<evidence type="ECO:0000313" key="1">
    <source>
        <dbReference type="EMBL" id="QCP50405.1"/>
    </source>
</evidence>
<reference evidence="1 2" key="1">
    <citation type="submission" date="2019-05" db="EMBL/GenBank/DDBJ databases">
        <title>Burkholderia sp. DHOD12, isolated from subtropical forest soil.</title>
        <authorList>
            <person name="Gao Z.-H."/>
            <person name="Qiu L.-H."/>
        </authorList>
    </citation>
    <scope>NUCLEOTIDE SEQUENCE [LARGE SCALE GENOMIC DNA]</scope>
    <source>
        <strain evidence="1 2">DHOD12</strain>
    </source>
</reference>
<dbReference type="Gene3D" id="2.40.370.10">
    <property type="entry name" value="AttH-like domain"/>
    <property type="match status" value="1"/>
</dbReference>
<accession>A0A4P8IRQ9</accession>
<keyword evidence="2" id="KW-1185">Reference proteome</keyword>
<protein>
    <submittedName>
        <fullName evidence="1">Lipocalin family protein</fullName>
    </submittedName>
</protein>
<dbReference type="EMBL" id="CP040077">
    <property type="protein sequence ID" value="QCP50405.1"/>
    <property type="molecule type" value="Genomic_DNA"/>
</dbReference>